<proteinExistence type="predicted"/>
<feature type="compositionally biased region" description="Polar residues" evidence="2">
    <location>
        <begin position="464"/>
        <end position="473"/>
    </location>
</feature>
<evidence type="ECO:0000313" key="4">
    <source>
        <dbReference type="Proteomes" id="UP000675881"/>
    </source>
</evidence>
<evidence type="ECO:0000313" key="3">
    <source>
        <dbReference type="EMBL" id="CAF2886023.1"/>
    </source>
</evidence>
<feature type="compositionally biased region" description="Basic and acidic residues" evidence="2">
    <location>
        <begin position="519"/>
        <end position="548"/>
    </location>
</feature>
<keyword evidence="4" id="KW-1185">Reference proteome</keyword>
<dbReference type="EMBL" id="HG994582">
    <property type="protein sequence ID" value="CAF2886023.1"/>
    <property type="molecule type" value="Genomic_DNA"/>
</dbReference>
<feature type="coiled-coil region" evidence="1">
    <location>
        <begin position="206"/>
        <end position="321"/>
    </location>
</feature>
<dbReference type="Proteomes" id="UP000675881">
    <property type="component" value="Chromosome 3"/>
</dbReference>
<evidence type="ECO:0000256" key="2">
    <source>
        <dbReference type="SAM" id="MobiDB-lite"/>
    </source>
</evidence>
<feature type="coiled-coil region" evidence="1">
    <location>
        <begin position="17"/>
        <end position="74"/>
    </location>
</feature>
<evidence type="ECO:0000256" key="1">
    <source>
        <dbReference type="SAM" id="Coils"/>
    </source>
</evidence>
<feature type="compositionally biased region" description="Polar residues" evidence="2">
    <location>
        <begin position="424"/>
        <end position="442"/>
    </location>
</feature>
<feature type="coiled-coil region" evidence="1">
    <location>
        <begin position="388"/>
        <end position="419"/>
    </location>
</feature>
<dbReference type="AlphaFoldDB" id="A0A7R8CT74"/>
<feature type="region of interest" description="Disordered" evidence="2">
    <location>
        <begin position="420"/>
        <end position="569"/>
    </location>
</feature>
<feature type="compositionally biased region" description="Low complexity" evidence="2">
    <location>
        <begin position="474"/>
        <end position="498"/>
    </location>
</feature>
<reference evidence="3" key="1">
    <citation type="submission" date="2021-02" db="EMBL/GenBank/DDBJ databases">
        <authorList>
            <person name="Bekaert M."/>
        </authorList>
    </citation>
    <scope>NUCLEOTIDE SEQUENCE</scope>
    <source>
        <strain evidence="3">IoA-00</strain>
    </source>
</reference>
<protein>
    <submittedName>
        <fullName evidence="3">(salmon louse) hypothetical protein</fullName>
    </submittedName>
</protein>
<gene>
    <name evidence="3" type="ORF">LSAA_7592</name>
</gene>
<feature type="compositionally biased region" description="Basic residues" evidence="2">
    <location>
        <begin position="505"/>
        <end position="518"/>
    </location>
</feature>
<accession>A0A7R8CT74</accession>
<sequence>MLEKKLQEEVTTLKFTNEDNKRKIKSMEGEIDKLTLQNRSKESAIESLSSNPIIKDLKNQLSDTERKLTAKTENAAYLKKLLDEAGEEFLEKDENESKLIEAQKSLKTELAQVKIALKDAHDEYSVLIKESNNRQEEYESIDELLYACRKENSEIVSKNKKISAELTKYKQIDNTSDSKEDASVVDNLRKRLDTTSSEVDGLLIKLNKTRQLYEDQGKILKKVEEEKNRLEKDLNDEIETLRRSKIKIESSEHEKKNLLSDKEIEIQKLEKEIKNLIQKGVANQQSLEHNSKEIEILRSDASEKQNIIENLEVQIKSSQKEDNVIKILRKELKLKEYELSKKEAIIREVELKLEKSLYDGEVEDLPRDEIESLKRDVIQANAYHSKEFDKIKKANEKVINEYKDANKELQKQVGICSNRDTADDSSQLVHQQMNESDQSFKIDSSILPTELQASGKKKRRGKVRNTQNNSTKCNNSSSILVNESNVENELNDSENSVSRSQKSNKVTRSRPVHKTKKKNVNDVDRSSISELSSVEKERNTLKETHSFEFLHSGTENTPRRSNRTTNNNNFRQYEVLKSLENLTEIEEEEERASQSFVGKRQLRTRKKSNQFSIHAQRNSVAQSGVTAGSEVISAIALAVLLCTAGHISNEDIIFIGCITVSIEKLTQSGLGAEGRNIVKQLGSPHSASALEAHGSDVHEYLNTYIPSRPPSLWHIVTVLQSLSNNLIAPHSSLTDLQDKLSSIQHLTTAEIAILLGSKESIGKFMDKRLFASRKIKASTQNKVRNYFSWDCH</sequence>
<name>A0A7R8CT74_LEPSM</name>
<keyword evidence="1" id="KW-0175">Coiled coil</keyword>
<organism evidence="3 4">
    <name type="scientific">Lepeophtheirus salmonis</name>
    <name type="common">Salmon louse</name>
    <name type="synonym">Caligus salmonis</name>
    <dbReference type="NCBI Taxonomy" id="72036"/>
    <lineage>
        <taxon>Eukaryota</taxon>
        <taxon>Metazoa</taxon>
        <taxon>Ecdysozoa</taxon>
        <taxon>Arthropoda</taxon>
        <taxon>Crustacea</taxon>
        <taxon>Multicrustacea</taxon>
        <taxon>Hexanauplia</taxon>
        <taxon>Copepoda</taxon>
        <taxon>Siphonostomatoida</taxon>
        <taxon>Caligidae</taxon>
        <taxon>Lepeophtheirus</taxon>
    </lineage>
</organism>
<dbReference type="OrthoDB" id="2019644at2759"/>